<dbReference type="PANTHER" id="PTHR13261">
    <property type="entry name" value="BRCA2 AND CDKN1A INTERACTING PROTEIN"/>
    <property type="match status" value="1"/>
</dbReference>
<evidence type="ECO:0000256" key="1">
    <source>
        <dbReference type="ARBA" id="ARBA00006781"/>
    </source>
</evidence>
<dbReference type="EMBL" id="KV423920">
    <property type="protein sequence ID" value="KZT61789.1"/>
    <property type="molecule type" value="Genomic_DNA"/>
</dbReference>
<name>A0A165JG33_9BASI</name>
<organism evidence="4 5">
    <name type="scientific">Calocera cornea HHB12733</name>
    <dbReference type="NCBI Taxonomy" id="1353952"/>
    <lineage>
        <taxon>Eukaryota</taxon>
        <taxon>Fungi</taxon>
        <taxon>Dikarya</taxon>
        <taxon>Basidiomycota</taxon>
        <taxon>Agaricomycotina</taxon>
        <taxon>Dacrymycetes</taxon>
        <taxon>Dacrymycetales</taxon>
        <taxon>Dacrymycetaceae</taxon>
        <taxon>Calocera</taxon>
    </lineage>
</organism>
<evidence type="ECO:0000256" key="2">
    <source>
        <dbReference type="PIRNR" id="PIRNR028983"/>
    </source>
</evidence>
<comment type="function">
    <text evidence="2">Involved in nuclear export, actin cytoskeleton organization and vesicular transport.</text>
</comment>
<dbReference type="FunCoup" id="A0A165JG33">
    <property type="interactions" value="718"/>
</dbReference>
<dbReference type="Proteomes" id="UP000076842">
    <property type="component" value="Unassembled WGS sequence"/>
</dbReference>
<evidence type="ECO:0000313" key="4">
    <source>
        <dbReference type="EMBL" id="KZT61789.1"/>
    </source>
</evidence>
<dbReference type="GO" id="GO:0015031">
    <property type="term" value="P:protein transport"/>
    <property type="evidence" value="ECO:0007669"/>
    <property type="project" value="UniProtKB-KW"/>
</dbReference>
<dbReference type="PANTHER" id="PTHR13261:SF0">
    <property type="entry name" value="BRCA2 AND CDKN1A-INTERACTING PROTEIN"/>
    <property type="match status" value="1"/>
</dbReference>
<dbReference type="Pfam" id="PF13862">
    <property type="entry name" value="BCCIP"/>
    <property type="match status" value="1"/>
</dbReference>
<keyword evidence="2" id="KW-0813">Transport</keyword>
<dbReference type="OrthoDB" id="27543at2759"/>
<dbReference type="PIRSF" id="PIRSF028983">
    <property type="entry name" value="BCP1"/>
    <property type="match status" value="1"/>
</dbReference>
<dbReference type="STRING" id="1353952.A0A165JG33"/>
<evidence type="ECO:0000313" key="5">
    <source>
        <dbReference type="Proteomes" id="UP000076842"/>
    </source>
</evidence>
<reference evidence="4 5" key="1">
    <citation type="journal article" date="2016" name="Mol. Biol. Evol.">
        <title>Comparative Genomics of Early-Diverging Mushroom-Forming Fungi Provides Insights into the Origins of Lignocellulose Decay Capabilities.</title>
        <authorList>
            <person name="Nagy L.G."/>
            <person name="Riley R."/>
            <person name="Tritt A."/>
            <person name="Adam C."/>
            <person name="Daum C."/>
            <person name="Floudas D."/>
            <person name="Sun H."/>
            <person name="Yadav J.S."/>
            <person name="Pangilinan J."/>
            <person name="Larsson K.H."/>
            <person name="Matsuura K."/>
            <person name="Barry K."/>
            <person name="Labutti K."/>
            <person name="Kuo R."/>
            <person name="Ohm R.A."/>
            <person name="Bhattacharya S.S."/>
            <person name="Shirouzu T."/>
            <person name="Yoshinaga Y."/>
            <person name="Martin F.M."/>
            <person name="Grigoriev I.V."/>
            <person name="Hibbett D.S."/>
        </authorList>
    </citation>
    <scope>NUCLEOTIDE SEQUENCE [LARGE SCALE GENOMIC DNA]</scope>
    <source>
        <strain evidence="4 5">HHB12733</strain>
    </source>
</reference>
<comment type="subcellular location">
    <subcellularLocation>
        <location evidence="2">Nucleus</location>
    </subcellularLocation>
</comment>
<accession>A0A165JG33</accession>
<dbReference type="AlphaFoldDB" id="A0A165JG33"/>
<keyword evidence="2" id="KW-0653">Protein transport</keyword>
<comment type="similarity">
    <text evidence="1 2">Belongs to the BCP1 family.</text>
</comment>
<keyword evidence="5" id="KW-1185">Reference proteome</keyword>
<dbReference type="GO" id="GO:0005634">
    <property type="term" value="C:nucleus"/>
    <property type="evidence" value="ECO:0007669"/>
    <property type="project" value="UniProtKB-SubCell"/>
</dbReference>
<dbReference type="InParanoid" id="A0A165JG33"/>
<evidence type="ECO:0000256" key="3">
    <source>
        <dbReference type="SAM" id="MobiDB-lite"/>
    </source>
</evidence>
<keyword evidence="2" id="KW-0539">Nucleus</keyword>
<gene>
    <name evidence="4" type="ORF">CALCODRAFT_490693</name>
</gene>
<protein>
    <recommendedName>
        <fullName evidence="2">Protein BCP1</fullName>
    </recommendedName>
</protein>
<dbReference type="InterPro" id="IPR025602">
    <property type="entry name" value="BCP1_family"/>
</dbReference>
<proteinExistence type="inferred from homology"/>
<feature type="region of interest" description="Disordered" evidence="3">
    <location>
        <begin position="178"/>
        <end position="199"/>
    </location>
</feature>
<sequence length="280" mass="30416">MSDDESGDSSAESIIQLDFDFFSPQPIDFQAFHRLLIQLFQSDAEPLNLRDLADLIISQGHVGSTVKLDGEESDPLAVLSVVNMRVHAANPAVRAIGEYVLSKTSADATFHKTLQGLLSAGEGHDVGLIFSERLINMPVQIVPPMWKMLGQEIQAAAGEGQPFKFSHFLVVSRTYRAPSDRDDPMDGEPAPPSKKSKMVKKKSAAAAAGASLTYPYHEEDTLISQASSYAHDYAFTNALPREGGEFGLDMGGRVMLFEASRFQDVVTALEREYPPPSAGA</sequence>